<feature type="transmembrane region" description="Helical" evidence="1">
    <location>
        <begin position="75"/>
        <end position="100"/>
    </location>
</feature>
<proteinExistence type="predicted"/>
<evidence type="ECO:0000256" key="1">
    <source>
        <dbReference type="SAM" id="Phobius"/>
    </source>
</evidence>
<dbReference type="Proteomes" id="UP000558488">
    <property type="component" value="Unassembled WGS sequence"/>
</dbReference>
<protein>
    <submittedName>
        <fullName evidence="2">Uncharacterized protein</fullName>
    </submittedName>
</protein>
<dbReference type="AlphaFoldDB" id="A0A7J8A7I5"/>
<evidence type="ECO:0000313" key="3">
    <source>
        <dbReference type="Proteomes" id="UP000558488"/>
    </source>
</evidence>
<accession>A0A7J8A7I5</accession>
<feature type="transmembrane region" description="Helical" evidence="1">
    <location>
        <begin position="120"/>
        <end position="139"/>
    </location>
</feature>
<keyword evidence="1" id="KW-1133">Transmembrane helix</keyword>
<name>A0A7J8A7I5_PIPKU</name>
<keyword evidence="1" id="KW-0472">Membrane</keyword>
<evidence type="ECO:0000313" key="2">
    <source>
        <dbReference type="EMBL" id="KAF6382537.1"/>
    </source>
</evidence>
<organism evidence="2 3">
    <name type="scientific">Pipistrellus kuhlii</name>
    <name type="common">Kuhl's pipistrelle</name>
    <dbReference type="NCBI Taxonomy" id="59472"/>
    <lineage>
        <taxon>Eukaryota</taxon>
        <taxon>Metazoa</taxon>
        <taxon>Chordata</taxon>
        <taxon>Craniata</taxon>
        <taxon>Vertebrata</taxon>
        <taxon>Euteleostomi</taxon>
        <taxon>Mammalia</taxon>
        <taxon>Eutheria</taxon>
        <taxon>Laurasiatheria</taxon>
        <taxon>Chiroptera</taxon>
        <taxon>Yangochiroptera</taxon>
        <taxon>Vespertilionidae</taxon>
        <taxon>Pipistrellus</taxon>
    </lineage>
</organism>
<reference evidence="2 3" key="1">
    <citation type="journal article" date="2020" name="Nature">
        <title>Six reference-quality genomes reveal evolution of bat adaptations.</title>
        <authorList>
            <person name="Jebb D."/>
            <person name="Huang Z."/>
            <person name="Pippel M."/>
            <person name="Hughes G.M."/>
            <person name="Lavrichenko K."/>
            <person name="Devanna P."/>
            <person name="Winkler S."/>
            <person name="Jermiin L.S."/>
            <person name="Skirmuntt E.C."/>
            <person name="Katzourakis A."/>
            <person name="Burkitt-Gray L."/>
            <person name="Ray D.A."/>
            <person name="Sullivan K.A.M."/>
            <person name="Roscito J.G."/>
            <person name="Kirilenko B.M."/>
            <person name="Davalos L.M."/>
            <person name="Corthals A.P."/>
            <person name="Power M.L."/>
            <person name="Jones G."/>
            <person name="Ransome R.D."/>
            <person name="Dechmann D.K.N."/>
            <person name="Locatelli A.G."/>
            <person name="Puechmaille S.J."/>
            <person name="Fedrigo O."/>
            <person name="Jarvis E.D."/>
            <person name="Hiller M."/>
            <person name="Vernes S.C."/>
            <person name="Myers E.W."/>
            <person name="Teeling E.C."/>
        </authorList>
    </citation>
    <scope>NUCLEOTIDE SEQUENCE [LARGE SCALE GENOMIC DNA]</scope>
    <source>
        <strain evidence="2">MPipKuh1</strain>
        <tissue evidence="2">Flight muscle</tissue>
    </source>
</reference>
<keyword evidence="1" id="KW-0812">Transmembrane</keyword>
<sequence>MNIRVHISFLTDVSSFLGYIPRSEITVSNRSCIFSFFEETANCSPQSCTSLHSHQQYTRVPFSPHPHQHLSFADLLIIGILTGVRWYHIVVLICIFWIIRDFGHVSLGLLSSFEKILFRSVAHFFIGSFIFLSLSCVSCL</sequence>
<keyword evidence="3" id="KW-1185">Reference proteome</keyword>
<gene>
    <name evidence="2" type="ORF">mPipKuh1_008899</name>
</gene>
<dbReference type="EMBL" id="JACAGB010000002">
    <property type="protein sequence ID" value="KAF6382537.1"/>
    <property type="molecule type" value="Genomic_DNA"/>
</dbReference>
<comment type="caution">
    <text evidence="2">The sequence shown here is derived from an EMBL/GenBank/DDBJ whole genome shotgun (WGS) entry which is preliminary data.</text>
</comment>